<evidence type="ECO:0000256" key="4">
    <source>
        <dbReference type="ARBA" id="ARBA00032574"/>
    </source>
</evidence>
<evidence type="ECO:0000313" key="6">
    <source>
        <dbReference type="EMBL" id="VVB15115.1"/>
    </source>
</evidence>
<dbReference type="Proteomes" id="UP000489600">
    <property type="component" value="Unassembled WGS sequence"/>
</dbReference>
<keyword evidence="7" id="KW-1185">Reference proteome</keyword>
<comment type="caution">
    <text evidence="6">The sequence shown here is derived from an EMBL/GenBank/DDBJ whole genome shotgun (WGS) entry which is preliminary data.</text>
</comment>
<dbReference type="AlphaFoldDB" id="A0A565CN62"/>
<dbReference type="Gene3D" id="3.40.50.11850">
    <property type="entry name" value="Diphthamide synthesis DPH1/DPH2 domain 2"/>
    <property type="match status" value="1"/>
</dbReference>
<evidence type="ECO:0000313" key="7">
    <source>
        <dbReference type="Proteomes" id="UP000489600"/>
    </source>
</evidence>
<evidence type="ECO:0000256" key="2">
    <source>
        <dbReference type="ARBA" id="ARBA00021915"/>
    </source>
</evidence>
<evidence type="ECO:0000256" key="1">
    <source>
        <dbReference type="ARBA" id="ARBA00010173"/>
    </source>
</evidence>
<dbReference type="PANTHER" id="PTHR10762">
    <property type="entry name" value="DIPHTHAMIDE BIOSYNTHESIS PROTEIN"/>
    <property type="match status" value="1"/>
</dbReference>
<evidence type="ECO:0000256" key="3">
    <source>
        <dbReference type="ARBA" id="ARBA00031690"/>
    </source>
</evidence>
<dbReference type="EMBL" id="CABITT030000008">
    <property type="protein sequence ID" value="VVB15115.1"/>
    <property type="molecule type" value="Genomic_DNA"/>
</dbReference>
<dbReference type="OrthoDB" id="1649088at2759"/>
<reference evidence="6" key="1">
    <citation type="submission" date="2019-07" db="EMBL/GenBank/DDBJ databases">
        <authorList>
            <person name="Dittberner H."/>
        </authorList>
    </citation>
    <scope>NUCLEOTIDE SEQUENCE [LARGE SCALE GENOMIC DNA]</scope>
</reference>
<dbReference type="Gene3D" id="3.40.50.11860">
    <property type="entry name" value="Diphthamide synthesis DPH1/DPH2 domain 3"/>
    <property type="match status" value="1"/>
</dbReference>
<dbReference type="InterPro" id="IPR042264">
    <property type="entry name" value="DPH1/DPH2_2"/>
</dbReference>
<dbReference type="GO" id="GO:0090560">
    <property type="term" value="F:2-(3-amino-3-carboxypropyl)histidine synthase activity"/>
    <property type="evidence" value="ECO:0007669"/>
    <property type="project" value="InterPro"/>
</dbReference>
<dbReference type="InterPro" id="IPR016435">
    <property type="entry name" value="DPH1/DPH2"/>
</dbReference>
<comment type="similarity">
    <text evidence="1">Belongs to the DPH1/DPH2 family. DPH1 subfamily.</text>
</comment>
<dbReference type="GO" id="GO:0017183">
    <property type="term" value="P:protein histidyl modification to diphthamide"/>
    <property type="evidence" value="ECO:0007669"/>
    <property type="project" value="InterPro"/>
</dbReference>
<name>A0A565CN62_9BRAS</name>
<accession>A0A565CN62</accession>
<proteinExistence type="inferred from homology"/>
<organism evidence="6 7">
    <name type="scientific">Arabis nemorensis</name>
    <dbReference type="NCBI Taxonomy" id="586526"/>
    <lineage>
        <taxon>Eukaryota</taxon>
        <taxon>Viridiplantae</taxon>
        <taxon>Streptophyta</taxon>
        <taxon>Embryophyta</taxon>
        <taxon>Tracheophyta</taxon>
        <taxon>Spermatophyta</taxon>
        <taxon>Magnoliopsida</taxon>
        <taxon>eudicotyledons</taxon>
        <taxon>Gunneridae</taxon>
        <taxon>Pentapetalae</taxon>
        <taxon>rosids</taxon>
        <taxon>malvids</taxon>
        <taxon>Brassicales</taxon>
        <taxon>Brassicaceae</taxon>
        <taxon>Arabideae</taxon>
        <taxon>Arabis</taxon>
    </lineage>
</organism>
<dbReference type="Pfam" id="PF01866">
    <property type="entry name" value="Diphthamide_syn"/>
    <property type="match status" value="1"/>
</dbReference>
<dbReference type="PANTHER" id="PTHR10762:SF1">
    <property type="entry name" value="2-(3-AMINO-3-CARBOXYPROPYL)HISTIDINE SYNTHASE SUBUNIT 1"/>
    <property type="match status" value="1"/>
</dbReference>
<sequence length="242" mass="27118">MDCVFVAAGSECVNAAILILGDASLNATISLLPSIYQFDVHKCIWGIKSINAKRIALQLPEGLLIYALTLSDIFTFLGLCACDVKNIILTGTIQFTSAIRAVKPDLEKQGFSVLIPMSKPLSASEVLGCITPKIPTVEDRKDAFMITNSKIKAFRYYPYFSKLVLEEYGHKGMRETRRRAIARDKVAKTWGIMLGTFRRKGNPKIFERLEKKMMEKGLNRTVVIMLELSPIRVALFVLVLLR</sequence>
<gene>
    <name evidence="6" type="ORF">ANE_LOCUS25559</name>
</gene>
<evidence type="ECO:0000256" key="5">
    <source>
        <dbReference type="ARBA" id="ARBA00032789"/>
    </source>
</evidence>
<protein>
    <recommendedName>
        <fullName evidence="2">2-(3-amino-3-carboxypropyl)histidine synthase subunit 1</fullName>
    </recommendedName>
    <alternativeName>
        <fullName evidence="4">Diphthamide biosynthesis protein 1</fullName>
    </alternativeName>
    <alternativeName>
        <fullName evidence="5">Diphtheria toxin resistance protein 1</fullName>
    </alternativeName>
    <alternativeName>
        <fullName evidence="3">S-adenosyl-L-methionine:L-histidine 3-amino-3-carboxypropyltransferase 1</fullName>
    </alternativeName>
</protein>
<dbReference type="NCBIfam" id="TIGR00322">
    <property type="entry name" value="diphth2_R"/>
    <property type="match status" value="1"/>
</dbReference>
<dbReference type="InterPro" id="IPR042265">
    <property type="entry name" value="DPH1/DPH2_3"/>
</dbReference>